<evidence type="ECO:0000313" key="2">
    <source>
        <dbReference type="Proteomes" id="UP000838672"/>
    </source>
</evidence>
<keyword evidence="2" id="KW-1185">Reference proteome</keyword>
<dbReference type="InterPro" id="IPR025346">
    <property type="entry name" value="DUF4250"/>
</dbReference>
<name>A0ABM8ZTU7_9VIBR</name>
<comment type="caution">
    <text evidence="1">The sequence shown here is derived from an EMBL/GenBank/DDBJ whole genome shotgun (WGS) entry which is preliminary data.</text>
</comment>
<accession>A0ABM8ZTU7</accession>
<dbReference type="RefSeq" id="WP_237466159.1">
    <property type="nucleotide sequence ID" value="NZ_CAKLDI010000001.1"/>
</dbReference>
<evidence type="ECO:0008006" key="3">
    <source>
        <dbReference type="Google" id="ProtNLM"/>
    </source>
</evidence>
<organism evidence="1 2">
    <name type="scientific">Vibrio stylophorae</name>
    <dbReference type="NCBI Taxonomy" id="659351"/>
    <lineage>
        <taxon>Bacteria</taxon>
        <taxon>Pseudomonadati</taxon>
        <taxon>Pseudomonadota</taxon>
        <taxon>Gammaproteobacteria</taxon>
        <taxon>Vibrionales</taxon>
        <taxon>Vibrionaceae</taxon>
        <taxon>Vibrio</taxon>
    </lineage>
</organism>
<dbReference type="Pfam" id="PF14056">
    <property type="entry name" value="DUF4250"/>
    <property type="match status" value="1"/>
</dbReference>
<evidence type="ECO:0000313" key="1">
    <source>
        <dbReference type="EMBL" id="CAH0533737.1"/>
    </source>
</evidence>
<dbReference type="Proteomes" id="UP000838672">
    <property type="component" value="Unassembled WGS sequence"/>
</dbReference>
<gene>
    <name evidence="1" type="ORF">VST7929_01612</name>
</gene>
<protein>
    <recommendedName>
        <fullName evidence="3">DUF4250 domain-containing protein</fullName>
    </recommendedName>
</protein>
<proteinExistence type="predicted"/>
<reference evidence="1" key="1">
    <citation type="submission" date="2021-11" db="EMBL/GenBank/DDBJ databases">
        <authorList>
            <person name="Rodrigo-Torres L."/>
            <person name="Arahal R. D."/>
            <person name="Lucena T."/>
        </authorList>
    </citation>
    <scope>NUCLEOTIDE SEQUENCE</scope>
    <source>
        <strain evidence="1">CECT 7929</strain>
    </source>
</reference>
<dbReference type="EMBL" id="CAKLDI010000001">
    <property type="protein sequence ID" value="CAH0533737.1"/>
    <property type="molecule type" value="Genomic_DNA"/>
</dbReference>
<sequence length="64" mass="7584">MDINRLMSLDGHIMLGIVNEKLRLECESLDKLALRYDLDLEQLHQKLDECGYRYDPLNNQFKSD</sequence>